<dbReference type="FunFam" id="3.30.420.10:FF:000045">
    <property type="entry name" value="3'-5' exonuclease DinG"/>
    <property type="match status" value="1"/>
</dbReference>
<dbReference type="PROSITE" id="PS51193">
    <property type="entry name" value="HELICASE_ATP_BIND_2"/>
    <property type="match status" value="1"/>
</dbReference>
<dbReference type="Pfam" id="PF00270">
    <property type="entry name" value="DEAD"/>
    <property type="match status" value="1"/>
</dbReference>
<reference evidence="12 13" key="1">
    <citation type="submission" date="2019-03" db="EMBL/GenBank/DDBJ databases">
        <authorList>
            <person name="He R.-H."/>
        </authorList>
    </citation>
    <scope>NUCLEOTIDE SEQUENCE [LARGE SCALE GENOMIC DNA]</scope>
    <source>
        <strain evidence="13">SH 714</strain>
    </source>
</reference>
<dbReference type="OrthoDB" id="9803913at2"/>
<comment type="catalytic activity">
    <reaction evidence="7">
        <text>ATP + H2O = ADP + phosphate + H(+)</text>
        <dbReference type="Rhea" id="RHEA:13065"/>
        <dbReference type="ChEBI" id="CHEBI:15377"/>
        <dbReference type="ChEBI" id="CHEBI:15378"/>
        <dbReference type="ChEBI" id="CHEBI:30616"/>
        <dbReference type="ChEBI" id="CHEBI:43474"/>
        <dbReference type="ChEBI" id="CHEBI:456216"/>
        <dbReference type="EC" id="5.6.2.3"/>
    </reaction>
</comment>
<comment type="similarity">
    <text evidence="8 9">Belongs to the helicase family. DinG subfamily. Type 2 sub-subfamily.</text>
</comment>
<dbReference type="GO" id="GO:0016887">
    <property type="term" value="F:ATP hydrolysis activity"/>
    <property type="evidence" value="ECO:0007669"/>
    <property type="project" value="RHEA"/>
</dbReference>
<keyword evidence="3 8" id="KW-0547">Nucleotide-binding</keyword>
<organism evidence="12 13">
    <name type="scientific">Filobacillus milosensis</name>
    <dbReference type="NCBI Taxonomy" id="94137"/>
    <lineage>
        <taxon>Bacteria</taxon>
        <taxon>Bacillati</taxon>
        <taxon>Bacillota</taxon>
        <taxon>Bacilli</taxon>
        <taxon>Bacillales</taxon>
        <taxon>Bacillaceae</taxon>
        <taxon>Filobacillus</taxon>
    </lineage>
</organism>
<dbReference type="SMART" id="SM00487">
    <property type="entry name" value="DEXDc"/>
    <property type="match status" value="1"/>
</dbReference>
<evidence type="ECO:0000313" key="12">
    <source>
        <dbReference type="EMBL" id="TFB23988.1"/>
    </source>
</evidence>
<dbReference type="GO" id="GO:0043139">
    <property type="term" value="F:5'-3' DNA helicase activity"/>
    <property type="evidence" value="ECO:0007669"/>
    <property type="project" value="UniProtKB-EC"/>
</dbReference>
<dbReference type="GO" id="GO:0003677">
    <property type="term" value="F:DNA binding"/>
    <property type="evidence" value="ECO:0007669"/>
    <property type="project" value="InterPro"/>
</dbReference>
<keyword evidence="12" id="KW-0347">Helicase</keyword>
<evidence type="ECO:0000256" key="2">
    <source>
        <dbReference type="ARBA" id="ARBA00022722"/>
    </source>
</evidence>
<comment type="function">
    <text evidence="8 9">3'-5' exonuclease.</text>
</comment>
<dbReference type="InterPro" id="IPR012337">
    <property type="entry name" value="RNaseH-like_sf"/>
</dbReference>
<feature type="domain" description="Helicase ATP-binding" evidence="10">
    <location>
        <begin position="265"/>
        <end position="509"/>
    </location>
</feature>
<protein>
    <recommendedName>
        <fullName evidence="8 9">3'-5' exonuclease DinG</fullName>
        <ecNumber evidence="8 9">3.1.-.-</ecNumber>
    </recommendedName>
</protein>
<comment type="caution">
    <text evidence="12">The sequence shown here is derived from an EMBL/GenBank/DDBJ whole genome shotgun (WGS) entry which is preliminary data.</text>
</comment>
<dbReference type="Gene3D" id="3.40.50.300">
    <property type="entry name" value="P-loop containing nucleotide triphosphate hydrolases"/>
    <property type="match status" value="2"/>
</dbReference>
<dbReference type="EC" id="3.1.-.-" evidence="8 9"/>
<accession>A0A4Y8IQY2</accession>
<evidence type="ECO:0000256" key="3">
    <source>
        <dbReference type="ARBA" id="ARBA00022741"/>
    </source>
</evidence>
<feature type="domain" description="Helicase ATP-binding" evidence="11">
    <location>
        <begin position="243"/>
        <end position="506"/>
    </location>
</feature>
<dbReference type="NCBIfam" id="NF005981">
    <property type="entry name" value="PRK08074.1"/>
    <property type="match status" value="1"/>
</dbReference>
<dbReference type="HAMAP" id="MF_02206">
    <property type="entry name" value="DinG_exonucl"/>
    <property type="match status" value="1"/>
</dbReference>
<dbReference type="Proteomes" id="UP000297975">
    <property type="component" value="Unassembled WGS sequence"/>
</dbReference>
<keyword evidence="5 8" id="KW-0269">Exonuclease</keyword>
<dbReference type="GO" id="GO:0005524">
    <property type="term" value="F:ATP binding"/>
    <property type="evidence" value="ECO:0007669"/>
    <property type="project" value="UniProtKB-UniRule"/>
</dbReference>
<dbReference type="Pfam" id="PF00929">
    <property type="entry name" value="RNase_T"/>
    <property type="match status" value="1"/>
</dbReference>
<dbReference type="RefSeq" id="WP_134339046.1">
    <property type="nucleotide sequence ID" value="NZ_SOPW01000003.1"/>
</dbReference>
<dbReference type="InterPro" id="IPR006054">
    <property type="entry name" value="DnaQ"/>
</dbReference>
<dbReference type="SUPFAM" id="SSF53098">
    <property type="entry name" value="Ribonuclease H-like"/>
    <property type="match status" value="1"/>
</dbReference>
<dbReference type="SMART" id="SM00491">
    <property type="entry name" value="HELICc2"/>
    <property type="match status" value="1"/>
</dbReference>
<dbReference type="InterPro" id="IPR045028">
    <property type="entry name" value="DinG/Rad3-like"/>
</dbReference>
<dbReference type="InterPro" id="IPR006555">
    <property type="entry name" value="ATP-dep_Helicase_C"/>
</dbReference>
<dbReference type="SMART" id="SM00479">
    <property type="entry name" value="EXOIII"/>
    <property type="match status" value="1"/>
</dbReference>
<dbReference type="GO" id="GO:0008408">
    <property type="term" value="F:3'-5' exonuclease activity"/>
    <property type="evidence" value="ECO:0007669"/>
    <property type="project" value="UniProtKB-UniRule"/>
</dbReference>
<gene>
    <name evidence="8 9 12" type="primary">dinG</name>
    <name evidence="12" type="ORF">E3U55_04020</name>
</gene>
<keyword evidence="6 8" id="KW-0067">ATP-binding</keyword>
<dbReference type="InterPro" id="IPR027417">
    <property type="entry name" value="P-loop_NTPase"/>
</dbReference>
<evidence type="ECO:0000256" key="9">
    <source>
        <dbReference type="RuleBase" id="RU364106"/>
    </source>
</evidence>
<evidence type="ECO:0000256" key="7">
    <source>
        <dbReference type="ARBA" id="ARBA00048954"/>
    </source>
</evidence>
<comment type="cofactor">
    <cofactor evidence="1">
        <name>[4Fe-4S] cluster</name>
        <dbReference type="ChEBI" id="CHEBI:49883"/>
    </cofactor>
</comment>
<dbReference type="InterPro" id="IPR014001">
    <property type="entry name" value="Helicase_ATP-bd"/>
</dbReference>
<dbReference type="EMBL" id="SOPW01000003">
    <property type="protein sequence ID" value="TFB23988.1"/>
    <property type="molecule type" value="Genomic_DNA"/>
</dbReference>
<feature type="binding site" evidence="8">
    <location>
        <begin position="278"/>
        <end position="285"/>
    </location>
    <ligand>
        <name>ATP</name>
        <dbReference type="ChEBI" id="CHEBI:30616"/>
    </ligand>
</feature>
<proteinExistence type="inferred from homology"/>
<evidence type="ECO:0000256" key="4">
    <source>
        <dbReference type="ARBA" id="ARBA00022801"/>
    </source>
</evidence>
<keyword evidence="2 8" id="KW-0540">Nuclease</keyword>
<dbReference type="SUPFAM" id="SSF52540">
    <property type="entry name" value="P-loop containing nucleoside triphosphate hydrolases"/>
    <property type="match status" value="1"/>
</dbReference>
<dbReference type="InterPro" id="IPR036397">
    <property type="entry name" value="RNaseH_sf"/>
</dbReference>
<dbReference type="NCBIfam" id="TIGR01407">
    <property type="entry name" value="dinG_rel"/>
    <property type="match status" value="1"/>
</dbReference>
<evidence type="ECO:0000256" key="5">
    <source>
        <dbReference type="ARBA" id="ARBA00022839"/>
    </source>
</evidence>
<dbReference type="GO" id="GO:0003887">
    <property type="term" value="F:DNA-directed DNA polymerase activity"/>
    <property type="evidence" value="ECO:0007669"/>
    <property type="project" value="InterPro"/>
</dbReference>
<dbReference type="Pfam" id="PF13307">
    <property type="entry name" value="Helicase_C_2"/>
    <property type="match status" value="1"/>
</dbReference>
<keyword evidence="13" id="KW-1185">Reference proteome</keyword>
<dbReference type="PANTHER" id="PTHR11472">
    <property type="entry name" value="DNA REPAIR DEAD HELICASE RAD3/XP-D SUBFAMILY MEMBER"/>
    <property type="match status" value="1"/>
</dbReference>
<evidence type="ECO:0000259" key="11">
    <source>
        <dbReference type="PROSITE" id="PS51193"/>
    </source>
</evidence>
<dbReference type="InterPro" id="IPR014013">
    <property type="entry name" value="Helic_SF1/SF2_ATP-bd_DinG/Rad3"/>
</dbReference>
<dbReference type="CDD" id="cd06127">
    <property type="entry name" value="DEDDh"/>
    <property type="match status" value="1"/>
</dbReference>
<evidence type="ECO:0000256" key="1">
    <source>
        <dbReference type="ARBA" id="ARBA00001966"/>
    </source>
</evidence>
<evidence type="ECO:0000256" key="6">
    <source>
        <dbReference type="ARBA" id="ARBA00022840"/>
    </source>
</evidence>
<evidence type="ECO:0000256" key="8">
    <source>
        <dbReference type="HAMAP-Rule" id="MF_02206"/>
    </source>
</evidence>
<evidence type="ECO:0000313" key="13">
    <source>
        <dbReference type="Proteomes" id="UP000297975"/>
    </source>
</evidence>
<dbReference type="InterPro" id="IPR013520">
    <property type="entry name" value="Ribonucl_H"/>
</dbReference>
<feature type="short sequence motif" description="DEAH box" evidence="8">
    <location>
        <begin position="453"/>
        <end position="456"/>
    </location>
</feature>
<sequence>MNRFVVVDLETTGHSPKKGDEIIEIGLVVVENNQIVDEFSTKVKPNREIPPFISHLTGITNEDVADSPSINDIIPILLPYLEDGYFVAHQVQFDYDFLNESLLGNGYGPIECPVLDTVELSRVLFPTADSFKLEDITEHLNIEHFSPHRALSDAYVTALLLLKILNKIDQLPYKTLLQMKPLTLTFKGDVEQIIEDILREKQYQHEHQYDLVEQNGFAVKSIHTNKQSKVTQQNYNDFDEFLNNYINSNILTLRESQIEMAKQIHLTIKNQSRVVIEAGTGIGKTISYLLPALYYANHSNQRVVISTSTIQLQQQMINRDWPLLLSFTKLGQSMTILKSPTHYINLKKFKHFLNSHDSTNYDVALSLSIILVWLTETETGDRDEIQLPSKGDEIWPFISGESSKSDDQRESYFQLAKMQAENSSIIIVNHAFLISEHLYDKSRIPNYECLIIDEAHRFEEYVRNQVGTELDYVSIAHLLNNLSSIINSHLIETTKFSADQFFRAIYQAVLFLHSEKDSLSDTGKIQLSIDTYHLNAIKSGNINQQLNDLILSMEQLKRELEYQSFNDEWKQILKQKNLSELTSIITILKQFFNEKHNEARWIDIDQDGAKNAVQLNLEPIQVNEIINRKIYKSDIPIIFTSATIRTNHSFKSFLEELGLNEDTGSIYLPSPYQYDQQVKVYVPNDFPDIKQSKQEDYAGQVAEYIVALTEELEEKTIVLFTSFEMLRTVYNTIRQINYNQEINILAQGIQTGSREKLKKMFEKSNQSILLGTSSFWEGIDIQGQSVKMIVMVRLPFDTPNHPMFHAKSKQLESKKQNAFYHWMLPQAILRFRQAFGRLIRSENDRGLFVILDQRIMTKNYGKQFLKSIPDVPIIHDRRHKIIEDAKNWLSY</sequence>
<dbReference type="GO" id="GO:0006260">
    <property type="term" value="P:DNA replication"/>
    <property type="evidence" value="ECO:0007669"/>
    <property type="project" value="InterPro"/>
</dbReference>
<dbReference type="PROSITE" id="PS51192">
    <property type="entry name" value="HELICASE_ATP_BIND_1"/>
    <property type="match status" value="1"/>
</dbReference>
<keyword evidence="4 8" id="KW-0378">Hydrolase</keyword>
<dbReference type="Gene3D" id="3.30.420.10">
    <property type="entry name" value="Ribonuclease H-like superfamily/Ribonuclease H"/>
    <property type="match status" value="1"/>
</dbReference>
<dbReference type="InterPro" id="IPR006310">
    <property type="entry name" value="DinG"/>
</dbReference>
<dbReference type="AlphaFoldDB" id="A0A4Y8IQY2"/>
<evidence type="ECO:0000259" key="10">
    <source>
        <dbReference type="PROSITE" id="PS51192"/>
    </source>
</evidence>
<dbReference type="NCBIfam" id="TIGR00573">
    <property type="entry name" value="dnaq"/>
    <property type="match status" value="1"/>
</dbReference>
<dbReference type="InterPro" id="IPR011545">
    <property type="entry name" value="DEAD/DEAH_box_helicase_dom"/>
</dbReference>
<dbReference type="PANTHER" id="PTHR11472:SF34">
    <property type="entry name" value="REGULATOR OF TELOMERE ELONGATION HELICASE 1"/>
    <property type="match status" value="1"/>
</dbReference>
<name>A0A4Y8IQY2_9BACI</name>